<evidence type="ECO:0000313" key="4">
    <source>
        <dbReference type="Proteomes" id="UP000317155"/>
    </source>
</evidence>
<dbReference type="EMBL" id="VJVV01000010">
    <property type="protein sequence ID" value="TRO79482.1"/>
    <property type="molecule type" value="Genomic_DNA"/>
</dbReference>
<accession>A0A550J8S3</accession>
<gene>
    <name evidence="3" type="ORF">FL622_13115</name>
</gene>
<feature type="chain" id="PRO_5022008844" evidence="2">
    <location>
        <begin position="32"/>
        <end position="263"/>
    </location>
</feature>
<dbReference type="Gene3D" id="1.10.1130.10">
    <property type="entry name" value="Flavocytochrome C3, Chain A"/>
    <property type="match status" value="1"/>
</dbReference>
<dbReference type="AlphaFoldDB" id="A0A550J8S3"/>
<proteinExistence type="predicted"/>
<dbReference type="InterPro" id="IPR036280">
    <property type="entry name" value="Multihaem_cyt_sf"/>
</dbReference>
<comment type="caution">
    <text evidence="3">The sequence shown here is derived from an EMBL/GenBank/DDBJ whole genome shotgun (WGS) entry which is preliminary data.</text>
</comment>
<dbReference type="OrthoDB" id="12425at2"/>
<keyword evidence="2" id="KW-0732">Signal</keyword>
<dbReference type="Proteomes" id="UP000317155">
    <property type="component" value="Unassembled WGS sequence"/>
</dbReference>
<feature type="signal peptide" evidence="2">
    <location>
        <begin position="1"/>
        <end position="31"/>
    </location>
</feature>
<evidence type="ECO:0000256" key="1">
    <source>
        <dbReference type="SAM" id="MobiDB-lite"/>
    </source>
</evidence>
<sequence>MVFMRGRGLMKTTRIVSILAFVGLFSLALPAADGRPVSDPANPHNLSFGATHGRTQATDDSQPGAKEICIFCHTPHSASKQGALWNRNDPTGPFPLYNSTSLLIKDIPEAQYNSTADYPNGASKLCLSCHDGVTGIGTLLDRTLTTNHETMENVPTTLTFDPVIDLELTHPVSFVYSSLVQQTIVDRGRTGFKIPSPDLRDSQQRVQCTTCHNPHDDRGEYADVPPFWRIVSATSANSYDDLCKHCHGPIVTSDAHHTDAFQR</sequence>
<dbReference type="SUPFAM" id="SSF48695">
    <property type="entry name" value="Multiheme cytochromes"/>
    <property type="match status" value="2"/>
</dbReference>
<protein>
    <submittedName>
        <fullName evidence="3">Uncharacterized protein</fullName>
    </submittedName>
</protein>
<reference evidence="3 4" key="1">
    <citation type="submission" date="2019-07" db="EMBL/GenBank/DDBJ databases">
        <title>Insights of Desulfuromonas acetexigens electromicrobiology.</title>
        <authorList>
            <person name="Katuri K."/>
            <person name="Sapireddy V."/>
            <person name="Shaw D.R."/>
            <person name="Saikaly P."/>
        </authorList>
    </citation>
    <scope>NUCLEOTIDE SEQUENCE [LARGE SCALE GENOMIC DNA]</scope>
    <source>
        <strain evidence="3 4">2873</strain>
    </source>
</reference>
<evidence type="ECO:0000256" key="2">
    <source>
        <dbReference type="SAM" id="SignalP"/>
    </source>
</evidence>
<name>A0A550J8S3_9BACT</name>
<keyword evidence="4" id="KW-1185">Reference proteome</keyword>
<evidence type="ECO:0000313" key="3">
    <source>
        <dbReference type="EMBL" id="TRO79482.1"/>
    </source>
</evidence>
<feature type="region of interest" description="Disordered" evidence="1">
    <location>
        <begin position="36"/>
        <end position="61"/>
    </location>
</feature>
<organism evidence="3 4">
    <name type="scientific">Trichloromonas acetexigens</name>
    <dbReference type="NCBI Taxonomy" id="38815"/>
    <lineage>
        <taxon>Bacteria</taxon>
        <taxon>Pseudomonadati</taxon>
        <taxon>Thermodesulfobacteriota</taxon>
        <taxon>Desulfuromonadia</taxon>
        <taxon>Desulfuromonadales</taxon>
        <taxon>Trichloromonadaceae</taxon>
        <taxon>Trichloromonas</taxon>
    </lineage>
</organism>